<dbReference type="Gene3D" id="1.10.472.10">
    <property type="entry name" value="Cyclin-like"/>
    <property type="match status" value="2"/>
</dbReference>
<feature type="domain" description="Cyclin-like" evidence="4">
    <location>
        <begin position="235"/>
        <end position="322"/>
    </location>
</feature>
<dbReference type="CDD" id="cd20537">
    <property type="entry name" value="CYCLIN_CCNO-like_rpt2"/>
    <property type="match status" value="1"/>
</dbReference>
<accession>A0A9Q1J466</accession>
<dbReference type="InterPro" id="IPR013763">
    <property type="entry name" value="Cyclin-like_dom"/>
</dbReference>
<feature type="domain" description="Cyclin C-terminal" evidence="5">
    <location>
        <begin position="231"/>
        <end position="353"/>
    </location>
</feature>
<dbReference type="SUPFAM" id="SSF47954">
    <property type="entry name" value="Cyclin-like"/>
    <property type="match status" value="2"/>
</dbReference>
<feature type="compositionally biased region" description="Basic and acidic residues" evidence="3">
    <location>
        <begin position="34"/>
        <end position="57"/>
    </location>
</feature>
<dbReference type="EMBL" id="JAINUF010000003">
    <property type="protein sequence ID" value="KAJ8368940.1"/>
    <property type="molecule type" value="Genomic_DNA"/>
</dbReference>
<proteinExistence type="inferred from homology"/>
<keyword evidence="7" id="KW-1185">Reference proteome</keyword>
<sequence length="392" mass="44283">MTQNGFCDSRPLLDLHKKTEERRAPLRAWANTRGPKERRSLAESEESRGAHCKTTPESRWARRMPVSAEDGIIMGYAEQNGSKDGREEEALLQCLHGLPGTYSWDIFSDMLRTQSHYTFPSTELPSPFTDSTRAIMVDWLIQVHVMFNFSEETLYLTVHLLNRAMRQIKVSINNLQLLGIVCLFLAGKKEECLLPEISELCYLMDNNYSKRQLLRMERRVLCELDFELSHCPPLHFLLLTASIAHCSDKMVWMARYLLELSLLENQCVVFQPVQLARAALCLARVVLQEAHSPESETAWCIATSLHICSEPTLQRIMHILAVTASTAHARETRASFVKFSTAKTLHISSHPGLQSAPHLLGPGGAQARPQAREGALKGMRAGETGQYMRTHT</sequence>
<evidence type="ECO:0000313" key="7">
    <source>
        <dbReference type="Proteomes" id="UP001152622"/>
    </source>
</evidence>
<feature type="region of interest" description="Disordered" evidence="3">
    <location>
        <begin position="356"/>
        <end position="392"/>
    </location>
</feature>
<reference evidence="6" key="1">
    <citation type="journal article" date="2023" name="Science">
        <title>Genome structures resolve the early diversification of teleost fishes.</title>
        <authorList>
            <person name="Parey E."/>
            <person name="Louis A."/>
            <person name="Montfort J."/>
            <person name="Bouchez O."/>
            <person name="Roques C."/>
            <person name="Iampietro C."/>
            <person name="Lluch J."/>
            <person name="Castinel A."/>
            <person name="Donnadieu C."/>
            <person name="Desvignes T."/>
            <person name="Floi Bucao C."/>
            <person name="Jouanno E."/>
            <person name="Wen M."/>
            <person name="Mejri S."/>
            <person name="Dirks R."/>
            <person name="Jansen H."/>
            <person name="Henkel C."/>
            <person name="Chen W.J."/>
            <person name="Zahm M."/>
            <person name="Cabau C."/>
            <person name="Klopp C."/>
            <person name="Thompson A.W."/>
            <person name="Robinson-Rechavi M."/>
            <person name="Braasch I."/>
            <person name="Lecointre G."/>
            <person name="Bobe J."/>
            <person name="Postlethwait J.H."/>
            <person name="Berthelot C."/>
            <person name="Roest Crollius H."/>
            <person name="Guiguen Y."/>
        </authorList>
    </citation>
    <scope>NUCLEOTIDE SEQUENCE</scope>
    <source>
        <strain evidence="6">WJC10195</strain>
    </source>
</reference>
<evidence type="ECO:0000313" key="6">
    <source>
        <dbReference type="EMBL" id="KAJ8368940.1"/>
    </source>
</evidence>
<evidence type="ECO:0000259" key="5">
    <source>
        <dbReference type="SMART" id="SM01332"/>
    </source>
</evidence>
<dbReference type="OrthoDB" id="5590282at2759"/>
<comment type="caution">
    <text evidence="6">The sequence shown here is derived from an EMBL/GenBank/DDBJ whole genome shotgun (WGS) entry which is preliminary data.</text>
</comment>
<dbReference type="CDD" id="cd20542">
    <property type="entry name" value="CYCLIN_CNTD2"/>
    <property type="match status" value="1"/>
</dbReference>
<dbReference type="InterPro" id="IPR039361">
    <property type="entry name" value="Cyclin"/>
</dbReference>
<keyword evidence="1 2" id="KW-0195">Cyclin</keyword>
<feature type="region of interest" description="Disordered" evidence="3">
    <location>
        <begin position="24"/>
        <end position="57"/>
    </location>
</feature>
<organism evidence="6 7">
    <name type="scientific">Synaphobranchus kaupii</name>
    <name type="common">Kaup's arrowtooth eel</name>
    <dbReference type="NCBI Taxonomy" id="118154"/>
    <lineage>
        <taxon>Eukaryota</taxon>
        <taxon>Metazoa</taxon>
        <taxon>Chordata</taxon>
        <taxon>Craniata</taxon>
        <taxon>Vertebrata</taxon>
        <taxon>Euteleostomi</taxon>
        <taxon>Actinopterygii</taxon>
        <taxon>Neopterygii</taxon>
        <taxon>Teleostei</taxon>
        <taxon>Anguilliformes</taxon>
        <taxon>Synaphobranchidae</taxon>
        <taxon>Synaphobranchus</taxon>
    </lineage>
</organism>
<dbReference type="SMART" id="SM01332">
    <property type="entry name" value="Cyclin_C"/>
    <property type="match status" value="1"/>
</dbReference>
<evidence type="ECO:0000256" key="3">
    <source>
        <dbReference type="SAM" id="MobiDB-lite"/>
    </source>
</evidence>
<evidence type="ECO:0000259" key="4">
    <source>
        <dbReference type="SMART" id="SM00385"/>
    </source>
</evidence>
<evidence type="ECO:0000256" key="1">
    <source>
        <dbReference type="ARBA" id="ARBA00023127"/>
    </source>
</evidence>
<dbReference type="FunFam" id="1.10.472.10:FF:000057">
    <property type="entry name" value="Cyclin N-terminal domain containing 2"/>
    <property type="match status" value="1"/>
</dbReference>
<protein>
    <recommendedName>
        <fullName evidence="8">Cyclin N-terminal domain-containing protein 2</fullName>
    </recommendedName>
</protein>
<feature type="domain" description="Cyclin-like" evidence="4">
    <location>
        <begin position="138"/>
        <end position="222"/>
    </location>
</feature>
<evidence type="ECO:0000256" key="2">
    <source>
        <dbReference type="RuleBase" id="RU000383"/>
    </source>
</evidence>
<dbReference type="AlphaFoldDB" id="A0A9Q1J466"/>
<dbReference type="InterPro" id="IPR004367">
    <property type="entry name" value="Cyclin_C-dom"/>
</dbReference>
<dbReference type="Proteomes" id="UP001152622">
    <property type="component" value="Chromosome 3"/>
</dbReference>
<name>A0A9Q1J466_SYNKA</name>
<dbReference type="Pfam" id="PF00134">
    <property type="entry name" value="Cyclin_N"/>
    <property type="match status" value="1"/>
</dbReference>
<dbReference type="Pfam" id="PF02984">
    <property type="entry name" value="Cyclin_C"/>
    <property type="match status" value="1"/>
</dbReference>
<gene>
    <name evidence="6" type="ORF">SKAU_G00089680</name>
</gene>
<dbReference type="InterPro" id="IPR036915">
    <property type="entry name" value="Cyclin-like_sf"/>
</dbReference>
<dbReference type="InterPro" id="IPR006671">
    <property type="entry name" value="Cyclin_N"/>
</dbReference>
<dbReference type="PANTHER" id="PTHR10177">
    <property type="entry name" value="CYCLINS"/>
    <property type="match status" value="1"/>
</dbReference>
<dbReference type="SMART" id="SM00385">
    <property type="entry name" value="CYCLIN"/>
    <property type="match status" value="2"/>
</dbReference>
<evidence type="ECO:0008006" key="8">
    <source>
        <dbReference type="Google" id="ProtNLM"/>
    </source>
</evidence>
<comment type="similarity">
    <text evidence="2">Belongs to the cyclin family.</text>
</comment>